<feature type="modified residue" description="4-aspartylphosphate" evidence="1">
    <location>
        <position position="62"/>
    </location>
</feature>
<dbReference type="CDD" id="cd17546">
    <property type="entry name" value="REC_hyHK_CKI1_RcsC-like"/>
    <property type="match status" value="1"/>
</dbReference>
<evidence type="ECO:0000259" key="2">
    <source>
        <dbReference type="PROSITE" id="PS50110"/>
    </source>
</evidence>
<keyword evidence="3" id="KW-0808">Transferase</keyword>
<dbReference type="Gene3D" id="3.40.50.2300">
    <property type="match status" value="1"/>
</dbReference>
<comment type="caution">
    <text evidence="3">The sequence shown here is derived from an EMBL/GenBank/DDBJ whole genome shotgun (WGS) entry which is preliminary data.</text>
</comment>
<gene>
    <name evidence="3" type="ORF">POM88_000263</name>
</gene>
<keyword evidence="3" id="KW-0418">Kinase</keyword>
<dbReference type="InterPro" id="IPR011006">
    <property type="entry name" value="CheY-like_superfamily"/>
</dbReference>
<evidence type="ECO:0000313" key="4">
    <source>
        <dbReference type="Proteomes" id="UP001237642"/>
    </source>
</evidence>
<dbReference type="AlphaFoldDB" id="A0AAD8JB50"/>
<keyword evidence="1" id="KW-0597">Phosphoprotein</keyword>
<dbReference type="Pfam" id="PF00072">
    <property type="entry name" value="Response_reg"/>
    <property type="match status" value="1"/>
</dbReference>
<dbReference type="EMBL" id="JAUIZM010000001">
    <property type="protein sequence ID" value="KAK1400658.1"/>
    <property type="molecule type" value="Genomic_DNA"/>
</dbReference>
<evidence type="ECO:0000313" key="3">
    <source>
        <dbReference type="EMBL" id="KAK1400658.1"/>
    </source>
</evidence>
<reference evidence="3" key="2">
    <citation type="submission" date="2023-05" db="EMBL/GenBank/DDBJ databases">
        <authorList>
            <person name="Schelkunov M.I."/>
        </authorList>
    </citation>
    <scope>NUCLEOTIDE SEQUENCE</scope>
    <source>
        <strain evidence="3">Hsosn_3</strain>
        <tissue evidence="3">Leaf</tissue>
    </source>
</reference>
<dbReference type="PANTHER" id="PTHR43228:SF1">
    <property type="entry name" value="TWO-COMPONENT RESPONSE REGULATOR ARR22"/>
    <property type="match status" value="1"/>
</dbReference>
<feature type="domain" description="Response regulatory" evidence="2">
    <location>
        <begin position="12"/>
        <end position="126"/>
    </location>
</feature>
<dbReference type="SMART" id="SM00448">
    <property type="entry name" value="REC"/>
    <property type="match status" value="1"/>
</dbReference>
<sequence>MAFEAGSSNAGNALIVDDDSMMHFIHKFLLSRFGFKIFVAENGKQAVELFQSGQHFDVVTMDFQMPVMDGVQAIKKLRDMGVDSKILGVSACDEATVKELFLEAGANDFVTKPLTHDKLASFLKNI</sequence>
<dbReference type="InterPro" id="IPR052048">
    <property type="entry name" value="ST_Response_Regulator"/>
</dbReference>
<dbReference type="GO" id="GO:0016301">
    <property type="term" value="F:kinase activity"/>
    <property type="evidence" value="ECO:0007669"/>
    <property type="project" value="UniProtKB-KW"/>
</dbReference>
<dbReference type="PROSITE" id="PS50110">
    <property type="entry name" value="RESPONSE_REGULATORY"/>
    <property type="match status" value="1"/>
</dbReference>
<dbReference type="GO" id="GO:0000160">
    <property type="term" value="P:phosphorelay signal transduction system"/>
    <property type="evidence" value="ECO:0007669"/>
    <property type="project" value="InterPro"/>
</dbReference>
<organism evidence="3 4">
    <name type="scientific">Heracleum sosnowskyi</name>
    <dbReference type="NCBI Taxonomy" id="360622"/>
    <lineage>
        <taxon>Eukaryota</taxon>
        <taxon>Viridiplantae</taxon>
        <taxon>Streptophyta</taxon>
        <taxon>Embryophyta</taxon>
        <taxon>Tracheophyta</taxon>
        <taxon>Spermatophyta</taxon>
        <taxon>Magnoliopsida</taxon>
        <taxon>eudicotyledons</taxon>
        <taxon>Gunneridae</taxon>
        <taxon>Pentapetalae</taxon>
        <taxon>asterids</taxon>
        <taxon>campanulids</taxon>
        <taxon>Apiales</taxon>
        <taxon>Apiaceae</taxon>
        <taxon>Apioideae</taxon>
        <taxon>apioid superclade</taxon>
        <taxon>Tordylieae</taxon>
        <taxon>Tordyliinae</taxon>
        <taxon>Heracleum</taxon>
    </lineage>
</organism>
<dbReference type="InterPro" id="IPR001789">
    <property type="entry name" value="Sig_transdc_resp-reg_receiver"/>
</dbReference>
<keyword evidence="4" id="KW-1185">Reference proteome</keyword>
<accession>A0AAD8JB50</accession>
<dbReference type="PANTHER" id="PTHR43228">
    <property type="entry name" value="TWO-COMPONENT RESPONSE REGULATOR"/>
    <property type="match status" value="1"/>
</dbReference>
<dbReference type="Proteomes" id="UP001237642">
    <property type="component" value="Unassembled WGS sequence"/>
</dbReference>
<dbReference type="SUPFAM" id="SSF52172">
    <property type="entry name" value="CheY-like"/>
    <property type="match status" value="1"/>
</dbReference>
<reference evidence="3" key="1">
    <citation type="submission" date="2023-02" db="EMBL/GenBank/DDBJ databases">
        <title>Genome of toxic invasive species Heracleum sosnowskyi carries increased number of genes despite the absence of recent whole-genome duplications.</title>
        <authorList>
            <person name="Schelkunov M."/>
            <person name="Shtratnikova V."/>
            <person name="Makarenko M."/>
            <person name="Klepikova A."/>
            <person name="Omelchenko D."/>
            <person name="Novikova G."/>
            <person name="Obukhova E."/>
            <person name="Bogdanov V."/>
            <person name="Penin A."/>
            <person name="Logacheva M."/>
        </authorList>
    </citation>
    <scope>NUCLEOTIDE SEQUENCE</scope>
    <source>
        <strain evidence="3">Hsosn_3</strain>
        <tissue evidence="3">Leaf</tissue>
    </source>
</reference>
<evidence type="ECO:0000256" key="1">
    <source>
        <dbReference type="PROSITE-ProRule" id="PRU00169"/>
    </source>
</evidence>
<protein>
    <submittedName>
        <fullName evidence="3">Hybrid signal transduction histidine kinase I</fullName>
    </submittedName>
</protein>
<name>A0AAD8JB50_9APIA</name>
<proteinExistence type="predicted"/>